<dbReference type="AlphaFoldDB" id="A0AAE1XVT5"/>
<sequence length="102" mass="11203">MAATATAGALFKVAVLLFSAAGMAAPTWCVARSDSSDQALQTALDYACGGWRGLPANSVLWALLSTEHVVSPRLLRLQQLLSTQGQWPWLMFFRRHCRHCQN</sequence>
<name>A0AAE1XVT5_9LAMI</name>
<comment type="caution">
    <text evidence="2">The sequence shown here is derived from an EMBL/GenBank/DDBJ whole genome shotgun (WGS) entry which is preliminary data.</text>
</comment>
<evidence type="ECO:0000256" key="1">
    <source>
        <dbReference type="SAM" id="SignalP"/>
    </source>
</evidence>
<dbReference type="EMBL" id="JACGWO010000009">
    <property type="protein sequence ID" value="KAK4418930.1"/>
    <property type="molecule type" value="Genomic_DNA"/>
</dbReference>
<evidence type="ECO:0000313" key="3">
    <source>
        <dbReference type="Proteomes" id="UP001293254"/>
    </source>
</evidence>
<evidence type="ECO:0000313" key="2">
    <source>
        <dbReference type="EMBL" id="KAK4418930.1"/>
    </source>
</evidence>
<keyword evidence="3" id="KW-1185">Reference proteome</keyword>
<accession>A0AAE1XVT5</accession>
<gene>
    <name evidence="2" type="ORF">Salat_2305800</name>
</gene>
<evidence type="ECO:0008006" key="4">
    <source>
        <dbReference type="Google" id="ProtNLM"/>
    </source>
</evidence>
<feature type="chain" id="PRO_5041907684" description="Secreted protein" evidence="1">
    <location>
        <begin position="25"/>
        <end position="102"/>
    </location>
</feature>
<proteinExistence type="predicted"/>
<keyword evidence="1" id="KW-0732">Signal</keyword>
<reference evidence="2" key="2">
    <citation type="journal article" date="2024" name="Plant">
        <title>Genomic evolution and insights into agronomic trait innovations of Sesamum species.</title>
        <authorList>
            <person name="Miao H."/>
            <person name="Wang L."/>
            <person name="Qu L."/>
            <person name="Liu H."/>
            <person name="Sun Y."/>
            <person name="Le M."/>
            <person name="Wang Q."/>
            <person name="Wei S."/>
            <person name="Zheng Y."/>
            <person name="Lin W."/>
            <person name="Duan Y."/>
            <person name="Cao H."/>
            <person name="Xiong S."/>
            <person name="Wang X."/>
            <person name="Wei L."/>
            <person name="Li C."/>
            <person name="Ma Q."/>
            <person name="Ju M."/>
            <person name="Zhao R."/>
            <person name="Li G."/>
            <person name="Mu C."/>
            <person name="Tian Q."/>
            <person name="Mei H."/>
            <person name="Zhang T."/>
            <person name="Gao T."/>
            <person name="Zhang H."/>
        </authorList>
    </citation>
    <scope>NUCLEOTIDE SEQUENCE</scope>
    <source>
        <strain evidence="2">3651</strain>
    </source>
</reference>
<organism evidence="2 3">
    <name type="scientific">Sesamum alatum</name>
    <dbReference type="NCBI Taxonomy" id="300844"/>
    <lineage>
        <taxon>Eukaryota</taxon>
        <taxon>Viridiplantae</taxon>
        <taxon>Streptophyta</taxon>
        <taxon>Embryophyta</taxon>
        <taxon>Tracheophyta</taxon>
        <taxon>Spermatophyta</taxon>
        <taxon>Magnoliopsida</taxon>
        <taxon>eudicotyledons</taxon>
        <taxon>Gunneridae</taxon>
        <taxon>Pentapetalae</taxon>
        <taxon>asterids</taxon>
        <taxon>lamiids</taxon>
        <taxon>Lamiales</taxon>
        <taxon>Pedaliaceae</taxon>
        <taxon>Sesamum</taxon>
    </lineage>
</organism>
<reference evidence="2" key="1">
    <citation type="submission" date="2020-06" db="EMBL/GenBank/DDBJ databases">
        <authorList>
            <person name="Li T."/>
            <person name="Hu X."/>
            <person name="Zhang T."/>
            <person name="Song X."/>
            <person name="Zhang H."/>
            <person name="Dai N."/>
            <person name="Sheng W."/>
            <person name="Hou X."/>
            <person name="Wei L."/>
        </authorList>
    </citation>
    <scope>NUCLEOTIDE SEQUENCE</scope>
    <source>
        <strain evidence="2">3651</strain>
        <tissue evidence="2">Leaf</tissue>
    </source>
</reference>
<protein>
    <recommendedName>
        <fullName evidence="4">Secreted protein</fullName>
    </recommendedName>
</protein>
<dbReference type="Proteomes" id="UP001293254">
    <property type="component" value="Unassembled WGS sequence"/>
</dbReference>
<feature type="signal peptide" evidence="1">
    <location>
        <begin position="1"/>
        <end position="24"/>
    </location>
</feature>